<dbReference type="Proteomes" id="UP000192578">
    <property type="component" value="Unassembled WGS sequence"/>
</dbReference>
<feature type="region of interest" description="Disordered" evidence="1">
    <location>
        <begin position="655"/>
        <end position="682"/>
    </location>
</feature>
<feature type="region of interest" description="Disordered" evidence="1">
    <location>
        <begin position="1500"/>
        <end position="1592"/>
    </location>
</feature>
<feature type="compositionally biased region" description="Basic and acidic residues" evidence="1">
    <location>
        <begin position="1500"/>
        <end position="1511"/>
    </location>
</feature>
<dbReference type="InterPro" id="IPR024855">
    <property type="entry name" value="UNC79"/>
</dbReference>
<name>A0A1W0WVD5_HYPEX</name>
<keyword evidence="3" id="KW-1185">Reference proteome</keyword>
<feature type="region of interest" description="Disordered" evidence="1">
    <location>
        <begin position="1730"/>
        <end position="1749"/>
    </location>
</feature>
<dbReference type="EMBL" id="MTYJ01000042">
    <property type="protein sequence ID" value="OQV19140.1"/>
    <property type="molecule type" value="Genomic_DNA"/>
</dbReference>
<feature type="compositionally biased region" description="Polar residues" evidence="1">
    <location>
        <begin position="1232"/>
        <end position="1250"/>
    </location>
</feature>
<sequence>MATRAATFNTKIKNLRDVHLRINSGSGAQPSGIDVATTLKFFSHTLNLTTRELSNDVLDQLLLPGLQNDKLRQTIFPDLDYNGLFKAVQSLADDIQLINTGAIDFAEAILSTMSAMLVFLDPDKVEELPFLCISCIASFPSLMHRRLISILCDCFIPFVTGYYSAIQAQGSLKETRYAASMLSTVFEHMNDQELHLMIVETLMKAQNDLVRDLLMLIAYGSVRSKVYSVRILYYLFPHLVPPGEETYLPAQNDFSDPNVQVNALSDVNEEEGFLGAAGSEEDNLVRVEFQKRRQKVPALRCFNLGRLKRQSLRCENLKCASSRKIVTTICCSWECGKLNSFKPFRLCKDCAAMFHQTDATLAHRRQSFTPVSENRLLYNQYFVDSIIKLLKNCGTAVEKLRPSGVSYQLPPSIVEEDNSWTLDFPLEDLKAYTIYGVWLLRELLASQMTIPKGIYLQSLVDGCLKWLHAMSTIRDDHLSRRLEHLKQRYVCPWIKKISAERPDVVVACLAGQAGIDESTMSQVQIRDVYESLNILLCLASYDIVDIRVWVEVMPVWLKNLKDHEDPKTDSKGYSKLLLKLLDTEMSLMPFNLEETYSFIFTRLRSGSISQAYKALVWLQVLCNYKIIIPLRMLFDHFQVAVDTLILENSLRPRKKPGEPGFTRSRAPSFAAAGDGPEPDSPEAETTLPCFVVMLDILCHQLEAAQNFPEMGWEFLRVKSLVLLTRMLASPWHAKSATKDSPNEPVKPLTEAGDIYYPALWFKLTHKLLDKIFALRNIHGSDVEAGVSSSSQRDTDFSPPGTLVHQRTRSTTDVRSLRSELSSASELKGQSSRASDIGARLHDPHIGPIREQPHHHERVLHANEDQTSFMLEEAMSFDLAMSEKIAPVMVRAVTLTDEDTGMAACTAAEPQSIDDVTGRGTWLSADDYGFWHTTQGKFKFLLSELPYELQLLYGLSKLVSAFTDQALLVDIIRSVKLICLEGHALTCAIKEARGFLIWAQENLLIPVYWQIIGHERDHLANELLPLMAHCATLFPGSDVLWNILDDSFLSDAWTVRFAAVVKTSIIFRFVDTENAALDNLHSVLANGFCHLIAGMFDEEAVVAEAAGMWIKCLKKSSVEFLMKCMTTHYGLVIDDRPTILQRILQLSTALSMEETLSWQFFHDCFDNLCLEAEMELHDLGYTVEDTRSRATMTPEARREKVLQVRRAMQRSKDMKAIVVRGKLTNPNHRALLSSPNTLDEVTPKTDSQFLSTPEISTPMEITTVKKPRTGASTTFPADHWKDFTEEETSYPSRIYKAVNGLAGSTLDRAPLYALVNAFMKFLSRYPVAIDAPESSDVELRRQTLLRFNYFLGYHNEANSFSIMVKDLRSSTSFFSFLASLPEVLDSNMRLGASIMNIAVSLLSYCASTQNDVGLNNRAVMSGRNVSALPPHCRGFWMQSLFILLFKYGSGDTPGIQRLILLCINSVRSLGHSCTFEAAYSQGHLSKKSSFISEMDGRDSVWRSAADDAKSQSDMETTPRGTKDRTLHTGTLPLISEPNVDAKSGDGKESRRHPLSFDSHDSSNSTESGSRTGGGAVGSKTPFTPGGSKDLPDMSAATDLMVKLSEAVKNAPPPDVVYREIVQHGPERAIGTDETPRDPNEPYSKIQSDCIEQTSQSRSKFKDTQKLVAQTQEVDPEGNSVESNTTVTILENDVVQIQTSRKWTKTSTATYVTKHIGPLYESPLGNTYTGVQAPDSSTKTPEGGTSTGPLKAKEVRSTPLTAGQMDEDGGIKVGEAKVVKAKEPLPDLAKHMAKTYQSRSYPVTRPRKLLCTPLTKEDRFKFRRPLSAILSEEGDESNESQPPPEATTPRRRDALSHIFAAAVMSPHPIEVADAEQFTVVPPLPSHNTFFNRKCPNCGDTLHTLREDDVSWSILCLEALIRRHAKLATPLLLDILDAVVCAATSLRYSWQNFGQNTYIPGNLMTIIRQFVRVLAVQLGPSRLFPVLFLSRLPGSMLLEIVAASLLDCEEFSPVLPLQHCLETCYAAKEFPAQHSAQVIMANVCVYMDNLLLSDLPYSVWGPMLEHFDKFFRRIPDSYVGCSKVLTKLFSYVLRLPQIHQNKVSVVMEPINRLFRQILRVGEPSLTEIKDLCALCYRAPGREREKMLLAKSVSETLMDAIKLRKPIPEVNLVTLVQSAIQDPSEGELHLIDFDSSFNMSKKPELQISMCLHETLSEVLEFLSDIHGINNLRQPDTNTGFMFNDDTLGGSIKAGLAQFAAFELVRECVRDPKALHRFFPWLMAPTAATIPQGTKEFDDCIVHVRLLSWLLLGALKTMLSIPPPAAVEEDPVVFLLFPFTVYSFLADRILLILGCFAEQAQSSQHALERMCSLSHAFTLCQLWTVYCELASAFYSNEMEDASEELTTADSSLMSFWAKVTPAILQLVSHSKNLAEIVGINFLAMMEHLKECNSPLLNKLLPMWVGVLLPPESQLPVQVRMRLRALETVQVSSTVPTAPSMSVTADYRRSREPLQKWLLRLQFKVSQVEKQSSHVLRFIPL</sequence>
<feature type="compositionally biased region" description="Polar residues" evidence="1">
    <location>
        <begin position="1730"/>
        <end position="1746"/>
    </location>
</feature>
<comment type="caution">
    <text evidence="2">The sequence shown here is derived from an EMBL/GenBank/DDBJ whole genome shotgun (WGS) entry which is preliminary data.</text>
</comment>
<protein>
    <submittedName>
        <fullName evidence="2">Protein unc-79-like protein</fullName>
    </submittedName>
</protein>
<evidence type="ECO:0000313" key="2">
    <source>
        <dbReference type="EMBL" id="OQV19140.1"/>
    </source>
</evidence>
<evidence type="ECO:0000256" key="1">
    <source>
        <dbReference type="SAM" id="MobiDB-lite"/>
    </source>
</evidence>
<feature type="region of interest" description="Disordered" evidence="1">
    <location>
        <begin position="1230"/>
        <end position="1250"/>
    </location>
</feature>
<feature type="region of interest" description="Disordered" evidence="1">
    <location>
        <begin position="783"/>
        <end position="835"/>
    </location>
</feature>
<gene>
    <name evidence="2" type="ORF">BV898_06780</name>
</gene>
<dbReference type="PANTHER" id="PTHR21696:SF2">
    <property type="entry name" value="PROTEIN UNC-79 HOMOLOG"/>
    <property type="match status" value="1"/>
</dbReference>
<organism evidence="2 3">
    <name type="scientific">Hypsibius exemplaris</name>
    <name type="common">Freshwater tardigrade</name>
    <dbReference type="NCBI Taxonomy" id="2072580"/>
    <lineage>
        <taxon>Eukaryota</taxon>
        <taxon>Metazoa</taxon>
        <taxon>Ecdysozoa</taxon>
        <taxon>Tardigrada</taxon>
        <taxon>Eutardigrada</taxon>
        <taxon>Parachela</taxon>
        <taxon>Hypsibioidea</taxon>
        <taxon>Hypsibiidae</taxon>
        <taxon>Hypsibius</taxon>
    </lineage>
</organism>
<dbReference type="PANTHER" id="PTHR21696">
    <property type="entry name" value="PROTEIN UNC-79 HOMOLOG"/>
    <property type="match status" value="1"/>
</dbReference>
<feature type="region of interest" description="Disordered" evidence="1">
    <location>
        <begin position="1827"/>
        <end position="1849"/>
    </location>
</feature>
<proteinExistence type="predicted"/>
<dbReference type="OrthoDB" id="6270916at2759"/>
<dbReference type="Pfam" id="PF14776">
    <property type="entry name" value="UNC-79"/>
    <property type="match status" value="2"/>
</dbReference>
<accession>A0A1W0WVD5</accession>
<evidence type="ECO:0000313" key="3">
    <source>
        <dbReference type="Proteomes" id="UP000192578"/>
    </source>
</evidence>
<reference evidence="3" key="1">
    <citation type="submission" date="2017-01" db="EMBL/GenBank/DDBJ databases">
        <title>Comparative genomics of anhydrobiosis in the tardigrade Hypsibius dujardini.</title>
        <authorList>
            <person name="Yoshida Y."/>
            <person name="Koutsovoulos G."/>
            <person name="Laetsch D."/>
            <person name="Stevens L."/>
            <person name="Kumar S."/>
            <person name="Horikawa D."/>
            <person name="Ishino K."/>
            <person name="Komine S."/>
            <person name="Tomita M."/>
            <person name="Blaxter M."/>
            <person name="Arakawa K."/>
        </authorList>
    </citation>
    <scope>NUCLEOTIDE SEQUENCE [LARGE SCALE GENOMIC DNA]</scope>
    <source>
        <strain evidence="3">Z151</strain>
    </source>
</reference>